<gene>
    <name evidence="2" type="ORF">FYJ29_11530</name>
</gene>
<dbReference type="InterPro" id="IPR045746">
    <property type="entry name" value="ACT14924-like_Acyltransf_dom"/>
</dbReference>
<evidence type="ECO:0000313" key="3">
    <source>
        <dbReference type="Proteomes" id="UP000483362"/>
    </source>
</evidence>
<sequence length="286" mass="32788">MEHDQTPQASQQPIKRTVLDYDDIRKMIPYFDGKPRLVKFLSHVLALDKVNWIHAHNCDTPGVPFVQGLLKDLNITIELNNGQVLDHLPQGGFITVSNHPFGALDGIMLIKLIGERRPDFKVMVNMVLNYISAMRPNFIMVDALASNDPKRRAESVRGIAEAMRHVKDGHPLGFFPAGAVSKFTWDLHIEDRAWQPTVMRLIKKLKVPVVPIYFHGHNSLVFTILGMIDWRLRTLKLPSEVFRRKNDTFRISIGDPISPEVQSRYQSLDDLGAFLRGKTYEMKKWK</sequence>
<evidence type="ECO:0000259" key="1">
    <source>
        <dbReference type="SMART" id="SM00563"/>
    </source>
</evidence>
<name>A0A6L5XFU7_9BACT</name>
<reference evidence="2 3" key="1">
    <citation type="submission" date="2019-08" db="EMBL/GenBank/DDBJ databases">
        <title>In-depth cultivation of the pig gut microbiome towards novel bacterial diversity and tailored functional studies.</title>
        <authorList>
            <person name="Wylensek D."/>
            <person name="Hitch T.C.A."/>
            <person name="Clavel T."/>
        </authorList>
    </citation>
    <scope>NUCLEOTIDE SEQUENCE [LARGE SCALE GENOMIC DNA]</scope>
    <source>
        <strain evidence="2 3">Oil-RF-744-WCA-WT-10</strain>
    </source>
</reference>
<keyword evidence="3" id="KW-1185">Reference proteome</keyword>
<comment type="caution">
    <text evidence="2">The sequence shown here is derived from an EMBL/GenBank/DDBJ whole genome shotgun (WGS) entry which is preliminary data.</text>
</comment>
<accession>A0A6L5XFU7</accession>
<dbReference type="EMBL" id="VULT01000020">
    <property type="protein sequence ID" value="MSS18385.1"/>
    <property type="molecule type" value="Genomic_DNA"/>
</dbReference>
<dbReference type="InterPro" id="IPR002123">
    <property type="entry name" value="Plipid/glycerol_acylTrfase"/>
</dbReference>
<proteinExistence type="predicted"/>
<dbReference type="Proteomes" id="UP000483362">
    <property type="component" value="Unassembled WGS sequence"/>
</dbReference>
<dbReference type="CDD" id="cd07986">
    <property type="entry name" value="LPLAT_ACT14924-like"/>
    <property type="match status" value="1"/>
</dbReference>
<organism evidence="2 3">
    <name type="scientific">Sodaliphilus pleomorphus</name>
    <dbReference type="NCBI Taxonomy" id="2606626"/>
    <lineage>
        <taxon>Bacteria</taxon>
        <taxon>Pseudomonadati</taxon>
        <taxon>Bacteroidota</taxon>
        <taxon>Bacteroidia</taxon>
        <taxon>Bacteroidales</taxon>
        <taxon>Muribaculaceae</taxon>
        <taxon>Sodaliphilus</taxon>
    </lineage>
</organism>
<dbReference type="SMART" id="SM00563">
    <property type="entry name" value="PlsC"/>
    <property type="match status" value="1"/>
</dbReference>
<protein>
    <submittedName>
        <fullName evidence="2">Hemolysin</fullName>
    </submittedName>
</protein>
<feature type="domain" description="Phospholipid/glycerol acyltransferase" evidence="1">
    <location>
        <begin position="93"/>
        <end position="217"/>
    </location>
</feature>
<dbReference type="GO" id="GO:0016746">
    <property type="term" value="F:acyltransferase activity"/>
    <property type="evidence" value="ECO:0007669"/>
    <property type="project" value="InterPro"/>
</dbReference>
<dbReference type="Pfam" id="PF19576">
    <property type="entry name" value="Acyltransf_2"/>
    <property type="match status" value="1"/>
</dbReference>
<evidence type="ECO:0000313" key="2">
    <source>
        <dbReference type="EMBL" id="MSS18385.1"/>
    </source>
</evidence>
<dbReference type="AlphaFoldDB" id="A0A6L5XFU7"/>
<dbReference type="RefSeq" id="WP_154327434.1">
    <property type="nucleotide sequence ID" value="NZ_CP045696.1"/>
</dbReference>